<evidence type="ECO:0000256" key="1">
    <source>
        <dbReference type="SAM" id="MobiDB-lite"/>
    </source>
</evidence>
<organism evidence="4">
    <name type="scientific">Thiothrix fructosivorans</name>
    <dbReference type="NCBI Taxonomy" id="111770"/>
    <lineage>
        <taxon>Bacteria</taxon>
        <taxon>Pseudomonadati</taxon>
        <taxon>Pseudomonadota</taxon>
        <taxon>Gammaproteobacteria</taxon>
        <taxon>Thiotrichales</taxon>
        <taxon>Thiotrichaceae</taxon>
        <taxon>Thiothrix</taxon>
    </lineage>
</organism>
<protein>
    <submittedName>
        <fullName evidence="4">Formylglycine-generating enzyme family protein</fullName>
    </submittedName>
</protein>
<evidence type="ECO:0000259" key="2">
    <source>
        <dbReference type="Pfam" id="PF03781"/>
    </source>
</evidence>
<name>A0A8B0SS99_9GAMM</name>
<dbReference type="EMBL" id="CP072748">
    <property type="protein sequence ID" value="QTX12898.1"/>
    <property type="molecule type" value="Genomic_DNA"/>
</dbReference>
<reference evidence="4" key="2">
    <citation type="submission" date="2021-04" db="EMBL/GenBank/DDBJ databases">
        <title>Complete Genome and methylome analysis of Thiothrix fructosivorans ATCC 49748.</title>
        <authorList>
            <person name="Fomenkov A."/>
            <person name="Sun L."/>
            <person name="Vincze T."/>
            <person name="Grabovich M.Y."/>
            <person name="Roberts R.J."/>
        </authorList>
    </citation>
    <scope>NUCLEOTIDE SEQUENCE</scope>
    <source>
        <strain evidence="4">ATCC 49748</strain>
    </source>
</reference>
<dbReference type="InterPro" id="IPR051043">
    <property type="entry name" value="Sulfatase_Mod_Factor_Kinase"/>
</dbReference>
<dbReference type="PANTHER" id="PTHR23150">
    <property type="entry name" value="SULFATASE MODIFYING FACTOR 1, 2"/>
    <property type="match status" value="1"/>
</dbReference>
<dbReference type="Gene3D" id="3.90.1580.10">
    <property type="entry name" value="paralog of FGE (formylglycine-generating enzyme)"/>
    <property type="match status" value="1"/>
</dbReference>
<dbReference type="InterPro" id="IPR005532">
    <property type="entry name" value="SUMF_dom"/>
</dbReference>
<feature type="domain" description="Sulfatase-modifying factor enzyme-like" evidence="2">
    <location>
        <begin position="91"/>
        <end position="322"/>
    </location>
</feature>
<sequence length="382" mass="42204">MPDNGTVSIQSAHSRIEIEAISKPSWASNLWRNVNGLWAGLVWLGKEEFQHWYFAESLGVGNWAFARPFGSDRYGLYVDLTINSITQRFRWIEPGTFLMGSPESEADREPWTKGSETQHPVTLTQGFWLADTTVTQSLWQAVMGENPSSFTDNPNNPVEQVSWNDSQEFIKKLNSLLPGLQAKLPTEAQWEYACRAGTTTPFSFGDNITPEQVNYDGNNPYAGGKKGLYRKKTVPVKSLPANPWGLYEMHGNVWEWCQDVWQEKLPASPVKDPEGVAGGDQAGVLRVVRGGSWNDNGRDVRSAIRGRNDPAYRHDDIGFRLALGLELQPAQQGGGAAKQEERTAGTQTGASGTPRQAGSAPGAVDKAGKFIKGLFDKFRKNT</sequence>
<dbReference type="EMBL" id="JAFMPM010000005">
    <property type="protein sequence ID" value="MBO0611899.1"/>
    <property type="molecule type" value="Genomic_DNA"/>
</dbReference>
<gene>
    <name evidence="4" type="ORF">J1836_018065</name>
    <name evidence="3" type="ORF">J1836_03005</name>
</gene>
<evidence type="ECO:0000313" key="5">
    <source>
        <dbReference type="Proteomes" id="UP000664466"/>
    </source>
</evidence>
<dbReference type="InterPro" id="IPR042095">
    <property type="entry name" value="SUMF_sf"/>
</dbReference>
<dbReference type="Pfam" id="PF03781">
    <property type="entry name" value="FGE-sulfatase"/>
    <property type="match status" value="1"/>
</dbReference>
<evidence type="ECO:0000313" key="3">
    <source>
        <dbReference type="EMBL" id="MBO0611899.1"/>
    </source>
</evidence>
<dbReference type="InterPro" id="IPR016187">
    <property type="entry name" value="CTDL_fold"/>
</dbReference>
<feature type="compositionally biased region" description="Polar residues" evidence="1">
    <location>
        <begin position="344"/>
        <end position="356"/>
    </location>
</feature>
<dbReference type="GO" id="GO:0120147">
    <property type="term" value="F:formylglycine-generating oxidase activity"/>
    <property type="evidence" value="ECO:0007669"/>
    <property type="project" value="TreeGrafter"/>
</dbReference>
<accession>A0A8B0SS99</accession>
<reference evidence="3 5" key="1">
    <citation type="submission" date="2021-03" db="EMBL/GenBank/DDBJ databases">
        <title>Draft genome and methylome analysis of Thiotrix fructosivoruns ATCC 49748.</title>
        <authorList>
            <person name="Fomenkov A."/>
            <person name="Grabovich M.Y."/>
            <person name="Roberts R.J."/>
        </authorList>
    </citation>
    <scope>NUCLEOTIDE SEQUENCE [LARGE SCALE GENOMIC DNA]</scope>
    <source>
        <strain evidence="3 5">ATCC 49748</strain>
        <plasmid evidence="3">pTfr446</plasmid>
    </source>
</reference>
<geneLocation type="plasmid" evidence="3">
    <name>pTfr446</name>
</geneLocation>
<keyword evidence="5" id="KW-1185">Reference proteome</keyword>
<evidence type="ECO:0000313" key="4">
    <source>
        <dbReference type="EMBL" id="QTX12898.1"/>
    </source>
</evidence>
<feature type="region of interest" description="Disordered" evidence="1">
    <location>
        <begin position="330"/>
        <end position="364"/>
    </location>
</feature>
<dbReference type="SUPFAM" id="SSF56436">
    <property type="entry name" value="C-type lectin-like"/>
    <property type="match status" value="1"/>
</dbReference>
<keyword evidence="3" id="KW-0614">Plasmid</keyword>
<dbReference type="PANTHER" id="PTHR23150:SF19">
    <property type="entry name" value="FORMYLGLYCINE-GENERATING ENZYME"/>
    <property type="match status" value="1"/>
</dbReference>
<dbReference type="AlphaFoldDB" id="A0A8B0SS99"/>
<proteinExistence type="predicted"/>
<dbReference type="Proteomes" id="UP000664466">
    <property type="component" value="Unassembled WGS sequence"/>
</dbReference>